<evidence type="ECO:0000256" key="8">
    <source>
        <dbReference type="SAM" id="MobiDB-lite"/>
    </source>
</evidence>
<dbReference type="GO" id="GO:0009279">
    <property type="term" value="C:cell outer membrane"/>
    <property type="evidence" value="ECO:0007669"/>
    <property type="project" value="UniProtKB-SubCell"/>
</dbReference>
<keyword evidence="10" id="KW-1185">Reference proteome</keyword>
<evidence type="ECO:0000256" key="2">
    <source>
        <dbReference type="ARBA" id="ARBA00007613"/>
    </source>
</evidence>
<keyword evidence="7" id="KW-0998">Cell outer membrane</keyword>
<dbReference type="PANTHER" id="PTHR30026:SF20">
    <property type="entry name" value="OUTER MEMBRANE PROTEIN TOLC"/>
    <property type="match status" value="1"/>
</dbReference>
<evidence type="ECO:0000256" key="6">
    <source>
        <dbReference type="ARBA" id="ARBA00023136"/>
    </source>
</evidence>
<dbReference type="AlphaFoldDB" id="A0A1G7F0P8"/>
<gene>
    <name evidence="9" type="ORF">SAMN05444167_0170</name>
</gene>
<proteinExistence type="inferred from homology"/>
<dbReference type="GO" id="GO:1990281">
    <property type="term" value="C:efflux pump complex"/>
    <property type="evidence" value="ECO:0007669"/>
    <property type="project" value="TreeGrafter"/>
</dbReference>
<evidence type="ECO:0000313" key="10">
    <source>
        <dbReference type="Proteomes" id="UP000182427"/>
    </source>
</evidence>
<sequence length="532" mass="57563">MSAPSGALSQKALSESVYTKRLPMWAAVVLAAPMVASAQTQPVPPVQEPAIQTAPAPQKQPPVADALNLPEAPAPQAVSQPVQAALAAAKPQDLGHGVTTPVSTGQPLALSLDDAVRIALEHNLTISVDLQNQRQISGLQKTAFSALIPTMTAVGKTNTQEVNLAAMGFKPSSVAALLPPGTTFNTIVKFDTTGAQLNVSQQLFNLPAYEVYKASKSVADVAKWQLYLDRGDVVNKVAAQYIQVLSDMASIENSKSQVASDLELERQSQARKDTGTGTNLDLLRARVERQTRQQELIANTAQFEKDKVQLNRLMGLAADQPLQLTDAVPYHELEALPLETANQVALKRRKDLLALQAQMKTAELQRKAVKYERLPAVTLGGFYGVLGQTRGLYHGVFSAQGGINFPIFEEARIRGDREVADARLVHLRKEVDSLKAYIEAQIRSAMLDVNTSDELVKDATSNVDLAAEALDETRQRYRAGIDDNLPVVRAQATLANAQAQLVSALYQFNTAKLQLARNTGVVESQYDTYLGD</sequence>
<evidence type="ECO:0000256" key="7">
    <source>
        <dbReference type="ARBA" id="ARBA00023237"/>
    </source>
</evidence>
<reference evidence="9 10" key="1">
    <citation type="submission" date="2016-10" db="EMBL/GenBank/DDBJ databases">
        <authorList>
            <person name="de Groot N.N."/>
        </authorList>
    </citation>
    <scope>NUCLEOTIDE SEQUENCE [LARGE SCALE GENOMIC DNA]</scope>
    <source>
        <strain evidence="9 10">GAS232</strain>
    </source>
</reference>
<protein>
    <submittedName>
        <fullName evidence="9">Outer membrane protein TolC</fullName>
    </submittedName>
</protein>
<evidence type="ECO:0000313" key="9">
    <source>
        <dbReference type="EMBL" id="SDE69514.1"/>
    </source>
</evidence>
<keyword evidence="6" id="KW-0472">Membrane</keyword>
<dbReference type="Proteomes" id="UP000182427">
    <property type="component" value="Chromosome I"/>
</dbReference>
<comment type="subcellular location">
    <subcellularLocation>
        <location evidence="1">Cell outer membrane</location>
    </subcellularLocation>
</comment>
<dbReference type="SUPFAM" id="SSF56954">
    <property type="entry name" value="Outer membrane efflux proteins (OEP)"/>
    <property type="match status" value="1"/>
</dbReference>
<dbReference type="EMBL" id="LT629690">
    <property type="protein sequence ID" value="SDE69514.1"/>
    <property type="molecule type" value="Genomic_DNA"/>
</dbReference>
<keyword evidence="3" id="KW-0813">Transport</keyword>
<dbReference type="PANTHER" id="PTHR30026">
    <property type="entry name" value="OUTER MEMBRANE PROTEIN TOLC"/>
    <property type="match status" value="1"/>
</dbReference>
<keyword evidence="4" id="KW-1134">Transmembrane beta strand</keyword>
<evidence type="ECO:0000256" key="5">
    <source>
        <dbReference type="ARBA" id="ARBA00022692"/>
    </source>
</evidence>
<evidence type="ECO:0000256" key="1">
    <source>
        <dbReference type="ARBA" id="ARBA00004442"/>
    </source>
</evidence>
<evidence type="ECO:0000256" key="4">
    <source>
        <dbReference type="ARBA" id="ARBA00022452"/>
    </source>
</evidence>
<evidence type="ECO:0000256" key="3">
    <source>
        <dbReference type="ARBA" id="ARBA00022448"/>
    </source>
</evidence>
<dbReference type="InterPro" id="IPR003423">
    <property type="entry name" value="OMP_efflux"/>
</dbReference>
<dbReference type="Pfam" id="PF02321">
    <property type="entry name" value="OEP"/>
    <property type="match status" value="2"/>
</dbReference>
<accession>A0A1G7F0P8</accession>
<comment type="similarity">
    <text evidence="2">Belongs to the outer membrane factor (OMF) (TC 1.B.17) family.</text>
</comment>
<dbReference type="GO" id="GO:0015562">
    <property type="term" value="F:efflux transmembrane transporter activity"/>
    <property type="evidence" value="ECO:0007669"/>
    <property type="project" value="InterPro"/>
</dbReference>
<name>A0A1G7F0P8_9BACT</name>
<feature type="region of interest" description="Disordered" evidence="8">
    <location>
        <begin position="48"/>
        <end position="68"/>
    </location>
</feature>
<keyword evidence="5" id="KW-0812">Transmembrane</keyword>
<dbReference type="Gene3D" id="1.20.1600.10">
    <property type="entry name" value="Outer membrane efflux proteins (OEP)"/>
    <property type="match status" value="1"/>
</dbReference>
<dbReference type="GO" id="GO:0015288">
    <property type="term" value="F:porin activity"/>
    <property type="evidence" value="ECO:0007669"/>
    <property type="project" value="TreeGrafter"/>
</dbReference>
<dbReference type="InterPro" id="IPR051906">
    <property type="entry name" value="TolC-like"/>
</dbReference>
<organism evidence="9 10">
    <name type="scientific">Terriglobus roseus</name>
    <dbReference type="NCBI Taxonomy" id="392734"/>
    <lineage>
        <taxon>Bacteria</taxon>
        <taxon>Pseudomonadati</taxon>
        <taxon>Acidobacteriota</taxon>
        <taxon>Terriglobia</taxon>
        <taxon>Terriglobales</taxon>
        <taxon>Acidobacteriaceae</taxon>
        <taxon>Terriglobus</taxon>
    </lineage>
</organism>